<protein>
    <submittedName>
        <fullName evidence="1">Uncharacterized protein</fullName>
    </submittedName>
</protein>
<accession>A0ACC0J9B4</accession>
<gene>
    <name evidence="1" type="ORF">MSG28_007937</name>
</gene>
<dbReference type="EMBL" id="CM046113">
    <property type="protein sequence ID" value="KAI8420708.1"/>
    <property type="molecule type" value="Genomic_DNA"/>
</dbReference>
<name>A0ACC0J9B4_CHOFU</name>
<organism evidence="1 2">
    <name type="scientific">Choristoneura fumiferana</name>
    <name type="common">Spruce budworm moth</name>
    <name type="synonym">Archips fumiferana</name>
    <dbReference type="NCBI Taxonomy" id="7141"/>
    <lineage>
        <taxon>Eukaryota</taxon>
        <taxon>Metazoa</taxon>
        <taxon>Ecdysozoa</taxon>
        <taxon>Arthropoda</taxon>
        <taxon>Hexapoda</taxon>
        <taxon>Insecta</taxon>
        <taxon>Pterygota</taxon>
        <taxon>Neoptera</taxon>
        <taxon>Endopterygota</taxon>
        <taxon>Lepidoptera</taxon>
        <taxon>Glossata</taxon>
        <taxon>Ditrysia</taxon>
        <taxon>Tortricoidea</taxon>
        <taxon>Tortricidae</taxon>
        <taxon>Tortricinae</taxon>
        <taxon>Choristoneura</taxon>
    </lineage>
</organism>
<comment type="caution">
    <text evidence="1">The sequence shown here is derived from an EMBL/GenBank/DDBJ whole genome shotgun (WGS) entry which is preliminary data.</text>
</comment>
<keyword evidence="2" id="KW-1185">Reference proteome</keyword>
<proteinExistence type="predicted"/>
<evidence type="ECO:0000313" key="1">
    <source>
        <dbReference type="EMBL" id="KAI8420708.1"/>
    </source>
</evidence>
<evidence type="ECO:0000313" key="2">
    <source>
        <dbReference type="Proteomes" id="UP001064048"/>
    </source>
</evidence>
<sequence length="72" mass="8431">MNTSIIKIAQVIIKRQFNHIRVAAIIRRAVSPTKMYFLLGYTEELLSNWLQCPITLELQTVDSFKDVVFKYI</sequence>
<reference evidence="1 2" key="1">
    <citation type="journal article" date="2022" name="Genome Biol. Evol.">
        <title>The Spruce Budworm Genome: Reconstructing the Evolutionary History of Antifreeze Proteins.</title>
        <authorList>
            <person name="Beliveau C."/>
            <person name="Gagne P."/>
            <person name="Picq S."/>
            <person name="Vernygora O."/>
            <person name="Keeling C.I."/>
            <person name="Pinkney K."/>
            <person name="Doucet D."/>
            <person name="Wen F."/>
            <person name="Johnston J.S."/>
            <person name="Maaroufi H."/>
            <person name="Boyle B."/>
            <person name="Laroche J."/>
            <person name="Dewar K."/>
            <person name="Juretic N."/>
            <person name="Blackburn G."/>
            <person name="Nisole A."/>
            <person name="Brunet B."/>
            <person name="Brandao M."/>
            <person name="Lumley L."/>
            <person name="Duan J."/>
            <person name="Quan G."/>
            <person name="Lucarotti C.J."/>
            <person name="Roe A.D."/>
            <person name="Sperling F.A.H."/>
            <person name="Levesque R.C."/>
            <person name="Cusson M."/>
        </authorList>
    </citation>
    <scope>NUCLEOTIDE SEQUENCE [LARGE SCALE GENOMIC DNA]</scope>
    <source>
        <strain evidence="1">Glfc:IPQL:Cfum</strain>
    </source>
</reference>
<dbReference type="Proteomes" id="UP001064048">
    <property type="component" value="Chromosome 13"/>
</dbReference>